<name>A0A6A6R467_9PEZI</name>
<gene>
    <name evidence="2" type="ORF">BU16DRAFT_535504</name>
</gene>
<evidence type="ECO:0000313" key="3">
    <source>
        <dbReference type="Proteomes" id="UP000799750"/>
    </source>
</evidence>
<reference evidence="2" key="1">
    <citation type="journal article" date="2020" name="Stud. Mycol.">
        <title>101 Dothideomycetes genomes: a test case for predicting lifestyles and emergence of pathogens.</title>
        <authorList>
            <person name="Haridas S."/>
            <person name="Albert R."/>
            <person name="Binder M."/>
            <person name="Bloem J."/>
            <person name="Labutti K."/>
            <person name="Salamov A."/>
            <person name="Andreopoulos B."/>
            <person name="Baker S."/>
            <person name="Barry K."/>
            <person name="Bills G."/>
            <person name="Bluhm B."/>
            <person name="Cannon C."/>
            <person name="Castanera R."/>
            <person name="Culley D."/>
            <person name="Daum C."/>
            <person name="Ezra D."/>
            <person name="Gonzalez J."/>
            <person name="Henrissat B."/>
            <person name="Kuo A."/>
            <person name="Liang C."/>
            <person name="Lipzen A."/>
            <person name="Lutzoni F."/>
            <person name="Magnuson J."/>
            <person name="Mondo S."/>
            <person name="Nolan M."/>
            <person name="Ohm R."/>
            <person name="Pangilinan J."/>
            <person name="Park H.-J."/>
            <person name="Ramirez L."/>
            <person name="Alfaro M."/>
            <person name="Sun H."/>
            <person name="Tritt A."/>
            <person name="Yoshinaga Y."/>
            <person name="Zwiers L.-H."/>
            <person name="Turgeon B."/>
            <person name="Goodwin S."/>
            <person name="Spatafora J."/>
            <person name="Crous P."/>
            <person name="Grigoriev I."/>
        </authorList>
    </citation>
    <scope>NUCLEOTIDE SEQUENCE</scope>
    <source>
        <strain evidence="2">CBS 269.34</strain>
    </source>
</reference>
<keyword evidence="3" id="KW-1185">Reference proteome</keyword>
<organism evidence="2 3">
    <name type="scientific">Lophium mytilinum</name>
    <dbReference type="NCBI Taxonomy" id="390894"/>
    <lineage>
        <taxon>Eukaryota</taxon>
        <taxon>Fungi</taxon>
        <taxon>Dikarya</taxon>
        <taxon>Ascomycota</taxon>
        <taxon>Pezizomycotina</taxon>
        <taxon>Dothideomycetes</taxon>
        <taxon>Pleosporomycetidae</taxon>
        <taxon>Mytilinidiales</taxon>
        <taxon>Mytilinidiaceae</taxon>
        <taxon>Lophium</taxon>
    </lineage>
</organism>
<feature type="compositionally biased region" description="Pro residues" evidence="1">
    <location>
        <begin position="63"/>
        <end position="83"/>
    </location>
</feature>
<sequence>MHYTPADIRGRTAYRPEIVNPYLVPRHHPYNPEEDPNSIENIVRDLRQMLQYRRAAEAAAAPAPIPAPTPTPAPIPAPTPAPAPRAAQTATVAYLGWRVRDPRLGPMMVPAVGQGITPLTAEAMALLDEIVPPEKYYKSTPNNWRIDVLRKST</sequence>
<accession>A0A6A6R467</accession>
<evidence type="ECO:0000256" key="1">
    <source>
        <dbReference type="SAM" id="MobiDB-lite"/>
    </source>
</evidence>
<evidence type="ECO:0000313" key="2">
    <source>
        <dbReference type="EMBL" id="KAF2499104.1"/>
    </source>
</evidence>
<protein>
    <submittedName>
        <fullName evidence="2">Uncharacterized protein</fullName>
    </submittedName>
</protein>
<dbReference type="AlphaFoldDB" id="A0A6A6R467"/>
<dbReference type="Proteomes" id="UP000799750">
    <property type="component" value="Unassembled WGS sequence"/>
</dbReference>
<dbReference type="EMBL" id="MU004184">
    <property type="protein sequence ID" value="KAF2499104.1"/>
    <property type="molecule type" value="Genomic_DNA"/>
</dbReference>
<dbReference type="OrthoDB" id="10567283at2759"/>
<feature type="region of interest" description="Disordered" evidence="1">
    <location>
        <begin position="57"/>
        <end position="84"/>
    </location>
</feature>
<proteinExistence type="predicted"/>